<keyword evidence="4" id="KW-0460">Magnesium</keyword>
<proteinExistence type="predicted"/>
<evidence type="ECO:0000256" key="4">
    <source>
        <dbReference type="ARBA" id="ARBA00022842"/>
    </source>
</evidence>
<dbReference type="GO" id="GO:0046872">
    <property type="term" value="F:metal ion binding"/>
    <property type="evidence" value="ECO:0007669"/>
    <property type="project" value="UniProtKB-KW"/>
</dbReference>
<gene>
    <name evidence="6" type="ORF">BEH_20575</name>
</gene>
<dbReference type="OrthoDB" id="9804278at2"/>
<dbReference type="InterPro" id="IPR004659">
    <property type="entry name" value="RNase_E/G"/>
</dbReference>
<dbReference type="NCBIfam" id="TIGR00757">
    <property type="entry name" value="RNaseEG"/>
    <property type="match status" value="1"/>
</dbReference>
<dbReference type="Gene3D" id="2.40.50.140">
    <property type="entry name" value="Nucleic acid-binding proteins"/>
    <property type="match status" value="1"/>
</dbReference>
<dbReference type="PANTHER" id="PTHR30001">
    <property type="entry name" value="RIBONUCLEASE"/>
    <property type="match status" value="1"/>
</dbReference>
<evidence type="ECO:0000256" key="1">
    <source>
        <dbReference type="ARBA" id="ARBA00001946"/>
    </source>
</evidence>
<sequence>MTAKLIIETATNLHKIAHLQDSQVQAFYIEEQKAIHYVGNIYVGRVKKVVKGMDAAFVDIGGDKNGYLHKSEVFLDEHEMFAERIKEGQKILVQVSKEERGTKGPKLTTFIEFSSSYVVYFPYSGYVAVSKKIAEKEKWKSFGESVVEGAEGLLLRSAIEGMSPSKIEQEIVTLRKEAEGVIGELQAEGTVPRVVYQREDFITNMIKKAKADKLELIVDSFETKKKLQASFPEATVIFQREKESLFDIYHLQKELEKALQKTVWLPSGGSLVIEETEAMTVIDVNTSRFVGKTSQAQTILETNLEAAKEVARQLRLRNLGGIIMIDFINMKNKEDGEKVLQKLKTETEQDPVRTLIFGFTRLGLVEVTRKKERDSLQHLLLKDCGICKTIGRYRNEKKTLDDIEGELLSYKEEAAWIELSPLLSFNKEEIEKWKEEQEMELYLTEGEELTPFYRLRHIGSREEVEQRIKENKVEFLF</sequence>
<protein>
    <submittedName>
        <fullName evidence="6">Uncharacterized protein</fullName>
    </submittedName>
</protein>
<reference evidence="6 7" key="1">
    <citation type="journal article" date="2015" name="PLoS ONE">
        <title>Genome Sequence of Bacillus endophyticus and Analysis of Its Companion Mechanism in the Ketogulonigenium vulgare-Bacillus Strain Consortium.</title>
        <authorList>
            <person name="Jia N."/>
            <person name="Du J."/>
            <person name="Ding M.Z."/>
            <person name="Gao F."/>
            <person name="Yuan Y.J."/>
        </authorList>
    </citation>
    <scope>NUCLEOTIDE SEQUENCE [LARGE SCALE GENOMIC DNA]</scope>
    <source>
        <strain evidence="6 7">Hbe603</strain>
    </source>
</reference>
<dbReference type="KEGG" id="beo:BEH_20575"/>
<dbReference type="GO" id="GO:0016787">
    <property type="term" value="F:hydrolase activity"/>
    <property type="evidence" value="ECO:0007669"/>
    <property type="project" value="UniProtKB-KW"/>
</dbReference>
<keyword evidence="3" id="KW-0378">Hydrolase</keyword>
<evidence type="ECO:0000256" key="3">
    <source>
        <dbReference type="ARBA" id="ARBA00022801"/>
    </source>
</evidence>
<dbReference type="EMBL" id="CP011974">
    <property type="protein sequence ID" value="AWG44229.1"/>
    <property type="molecule type" value="Genomic_DNA"/>
</dbReference>
<name>A0A1X7CU48_9BACI</name>
<organism evidence="6 7">
    <name type="scientific">Priestia filamentosa</name>
    <dbReference type="NCBI Taxonomy" id="1402861"/>
    <lineage>
        <taxon>Bacteria</taxon>
        <taxon>Bacillati</taxon>
        <taxon>Bacillota</taxon>
        <taxon>Bacilli</taxon>
        <taxon>Bacillales</taxon>
        <taxon>Bacillaceae</taxon>
        <taxon>Priestia</taxon>
    </lineage>
</organism>
<evidence type="ECO:0000256" key="2">
    <source>
        <dbReference type="ARBA" id="ARBA00022723"/>
    </source>
</evidence>
<dbReference type="InterPro" id="IPR003029">
    <property type="entry name" value="S1_domain"/>
</dbReference>
<dbReference type="GO" id="GO:0004540">
    <property type="term" value="F:RNA nuclease activity"/>
    <property type="evidence" value="ECO:0007669"/>
    <property type="project" value="InterPro"/>
</dbReference>
<dbReference type="InterPro" id="IPR012340">
    <property type="entry name" value="NA-bd_OB-fold"/>
</dbReference>
<dbReference type="GO" id="GO:0005737">
    <property type="term" value="C:cytoplasm"/>
    <property type="evidence" value="ECO:0007669"/>
    <property type="project" value="TreeGrafter"/>
</dbReference>
<dbReference type="SMART" id="SM00316">
    <property type="entry name" value="S1"/>
    <property type="match status" value="1"/>
</dbReference>
<dbReference type="AlphaFoldDB" id="A0A1X7CU48"/>
<dbReference type="InterPro" id="IPR019307">
    <property type="entry name" value="RNA-bd_AU-1/RNase_E/G"/>
</dbReference>
<dbReference type="RefSeq" id="WP_048896881.1">
    <property type="nucleotide sequence ID" value="NZ_CP011974.1"/>
</dbReference>
<accession>A0A2S1LZJ6</accession>
<reference evidence="7" key="2">
    <citation type="submission" date="2015-06" db="EMBL/GenBank/DDBJ databases">
        <title>Genome Sequence of Bacillus endophyticus and Analysis of its Companion Mechanism in the Ketogulonigenium vulgare-Bacillus strain Consortium.</title>
        <authorList>
            <person name="Jia N."/>
            <person name="Du J."/>
            <person name="Ding M.-Z."/>
            <person name="Gao F."/>
            <person name="Yuan Y.-J."/>
        </authorList>
    </citation>
    <scope>NUCLEOTIDE SEQUENCE [LARGE SCALE GENOMIC DNA]</scope>
    <source>
        <strain evidence="7">Hbe603</strain>
    </source>
</reference>
<dbReference type="Proteomes" id="UP000036202">
    <property type="component" value="Chromosome"/>
</dbReference>
<dbReference type="PANTHER" id="PTHR30001:SF0">
    <property type="entry name" value="RIBONUCLEASE G"/>
    <property type="match status" value="1"/>
</dbReference>
<dbReference type="GeneID" id="93699761"/>
<keyword evidence="7" id="KW-1185">Reference proteome</keyword>
<dbReference type="PROSITE" id="PS50126">
    <property type="entry name" value="S1"/>
    <property type="match status" value="1"/>
</dbReference>
<dbReference type="Pfam" id="PF10150">
    <property type="entry name" value="RNase_E_G"/>
    <property type="match status" value="1"/>
</dbReference>
<evidence type="ECO:0000313" key="7">
    <source>
        <dbReference type="Proteomes" id="UP000036202"/>
    </source>
</evidence>
<dbReference type="GO" id="GO:0006364">
    <property type="term" value="P:rRNA processing"/>
    <property type="evidence" value="ECO:0007669"/>
    <property type="project" value="TreeGrafter"/>
</dbReference>
<comment type="cofactor">
    <cofactor evidence="1">
        <name>Mg(2+)</name>
        <dbReference type="ChEBI" id="CHEBI:18420"/>
    </cofactor>
</comment>
<dbReference type="GO" id="GO:0003723">
    <property type="term" value="F:RNA binding"/>
    <property type="evidence" value="ECO:0007669"/>
    <property type="project" value="UniProtKB-KW"/>
</dbReference>
<dbReference type="SUPFAM" id="SSF50249">
    <property type="entry name" value="Nucleic acid-binding proteins"/>
    <property type="match status" value="1"/>
</dbReference>
<accession>A0A1X7CU48</accession>
<dbReference type="Pfam" id="PF00575">
    <property type="entry name" value="S1"/>
    <property type="match status" value="1"/>
</dbReference>
<keyword evidence="2" id="KW-0479">Metal-binding</keyword>
<keyword evidence="5" id="KW-0694">RNA-binding</keyword>
<dbReference type="CDD" id="cd04453">
    <property type="entry name" value="S1_RNase_E"/>
    <property type="match status" value="1"/>
</dbReference>
<evidence type="ECO:0000256" key="5">
    <source>
        <dbReference type="ARBA" id="ARBA00022884"/>
    </source>
</evidence>
<evidence type="ECO:0000313" key="6">
    <source>
        <dbReference type="EMBL" id="AWG44229.1"/>
    </source>
</evidence>